<organism evidence="1">
    <name type="scientific">Solanum lycopersicum</name>
    <name type="common">Tomato</name>
    <name type="synonym">Lycopersicon esculentum</name>
    <dbReference type="NCBI Taxonomy" id="4081"/>
    <lineage>
        <taxon>Eukaryota</taxon>
        <taxon>Viridiplantae</taxon>
        <taxon>Streptophyta</taxon>
        <taxon>Embryophyta</taxon>
        <taxon>Tracheophyta</taxon>
        <taxon>Spermatophyta</taxon>
        <taxon>Magnoliopsida</taxon>
        <taxon>eudicotyledons</taxon>
        <taxon>Gunneridae</taxon>
        <taxon>Pentapetalae</taxon>
        <taxon>asterids</taxon>
        <taxon>lamiids</taxon>
        <taxon>Solanales</taxon>
        <taxon>Solanaceae</taxon>
        <taxon>Solanoideae</taxon>
        <taxon>Solaneae</taxon>
        <taxon>Solanum</taxon>
        <taxon>Solanum subgen. Lycopersicon</taxon>
    </lineage>
</organism>
<accession>A0A3Q7JAY4</accession>
<dbReference type="EnsemblPlants" id="Solyc10g049555.1.1">
    <property type="protein sequence ID" value="Solyc10g049555.1.1"/>
    <property type="gene ID" value="Solyc10g049555.1"/>
</dbReference>
<reference evidence="1" key="1">
    <citation type="journal article" date="2012" name="Nature">
        <title>The tomato genome sequence provides insights into fleshy fruit evolution.</title>
        <authorList>
            <consortium name="Tomato Genome Consortium"/>
        </authorList>
    </citation>
    <scope>NUCLEOTIDE SEQUENCE [LARGE SCALE GENOMIC DNA]</scope>
    <source>
        <strain evidence="1">cv. Heinz 1706</strain>
    </source>
</reference>
<reference evidence="1" key="2">
    <citation type="submission" date="2019-01" db="UniProtKB">
        <authorList>
            <consortium name="EnsemblPlants"/>
        </authorList>
    </citation>
    <scope>IDENTIFICATION</scope>
    <source>
        <strain evidence="1">cv. Heinz 1706</strain>
    </source>
</reference>
<name>A0A3Q7JAY4_SOLLC</name>
<dbReference type="Proteomes" id="UP000004994">
    <property type="component" value="Chromosome 10"/>
</dbReference>
<dbReference type="STRING" id="4081.A0A3Q7JAY4"/>
<evidence type="ECO:0000313" key="1">
    <source>
        <dbReference type="EnsemblPlants" id="Solyc10g049555.1.1"/>
    </source>
</evidence>
<dbReference type="Gramene" id="Solyc10g049555.1.1">
    <property type="protein sequence ID" value="Solyc10g049555.1.1"/>
    <property type="gene ID" value="Solyc10g049555.1"/>
</dbReference>
<keyword evidence="2" id="KW-1185">Reference proteome</keyword>
<protein>
    <submittedName>
        <fullName evidence="1">Uncharacterized protein</fullName>
    </submittedName>
</protein>
<proteinExistence type="predicted"/>
<sequence length="79" mass="8960">METKYIGIWCVCFSLKFEGTIINHQILIEVSNCVESINGVKEGGWKNTFCFYKSTIKGISSLLNKSRLFKSTSIALYDI</sequence>
<dbReference type="InParanoid" id="A0A3Q7JAY4"/>
<evidence type="ECO:0000313" key="2">
    <source>
        <dbReference type="Proteomes" id="UP000004994"/>
    </source>
</evidence>
<dbReference type="AlphaFoldDB" id="A0A3Q7JAY4"/>